<evidence type="ECO:0000256" key="3">
    <source>
        <dbReference type="PROSITE-ProRule" id="PRU00339"/>
    </source>
</evidence>
<name>A0AAU7CUJ7_9BACT</name>
<dbReference type="AlphaFoldDB" id="A0AAU7CUJ7"/>
<feature type="signal peptide" evidence="4">
    <location>
        <begin position="1"/>
        <end position="20"/>
    </location>
</feature>
<keyword evidence="4" id="KW-0732">Signal</keyword>
<accession>A0AAU7D308</accession>
<dbReference type="PANTHER" id="PTHR45586">
    <property type="entry name" value="TPR REPEAT-CONTAINING PROTEIN PA4667"/>
    <property type="match status" value="1"/>
</dbReference>
<dbReference type="SUPFAM" id="SSF48452">
    <property type="entry name" value="TPR-like"/>
    <property type="match status" value="2"/>
</dbReference>
<dbReference type="KEGG" id="epl:P4G45_08890"/>
<dbReference type="SMART" id="SM00028">
    <property type="entry name" value="TPR"/>
    <property type="match status" value="6"/>
</dbReference>
<evidence type="ECO:0000256" key="4">
    <source>
        <dbReference type="SAM" id="SignalP"/>
    </source>
</evidence>
<reference evidence="6" key="1">
    <citation type="submission" date="2023-03" db="EMBL/GenBank/DDBJ databases">
        <title>Edaphobacter sp.</title>
        <authorList>
            <person name="Huber K.J."/>
            <person name="Papendorf J."/>
            <person name="Pilke C."/>
            <person name="Bunk B."/>
            <person name="Sproeer C."/>
            <person name="Pester M."/>
        </authorList>
    </citation>
    <scope>NUCLEOTIDE SEQUENCE</scope>
    <source>
        <strain evidence="6">DSM 109919</strain>
        <strain evidence="7">DSM 109920</strain>
    </source>
</reference>
<dbReference type="RefSeq" id="WP_348266124.1">
    <property type="nucleotide sequence ID" value="NZ_CP121194.1"/>
</dbReference>
<dbReference type="Gene3D" id="1.25.40.10">
    <property type="entry name" value="Tetratricopeptide repeat domain"/>
    <property type="match status" value="3"/>
</dbReference>
<accession>A0AAU7CUJ7</accession>
<proteinExistence type="predicted"/>
<dbReference type="EMBL" id="CP121194">
    <property type="protein sequence ID" value="XBH08615.1"/>
    <property type="molecule type" value="Genomic_DNA"/>
</dbReference>
<evidence type="ECO:0000313" key="7">
    <source>
        <dbReference type="EMBL" id="XBH11920.1"/>
    </source>
</evidence>
<feature type="repeat" description="TPR" evidence="3">
    <location>
        <begin position="648"/>
        <end position="681"/>
    </location>
</feature>
<evidence type="ECO:0000313" key="6">
    <source>
        <dbReference type="EMBL" id="XBH08615.1"/>
    </source>
</evidence>
<dbReference type="EMBL" id="CP121195">
    <property type="protein sequence ID" value="XBH11920.1"/>
    <property type="molecule type" value="Genomic_DNA"/>
</dbReference>
<dbReference type="PANTHER" id="PTHR45586:SF1">
    <property type="entry name" value="LIPOPOLYSACCHARIDE ASSEMBLY PROTEIN B"/>
    <property type="match status" value="1"/>
</dbReference>
<evidence type="ECO:0000259" key="5">
    <source>
        <dbReference type="Pfam" id="PF13485"/>
    </source>
</evidence>
<feature type="chain" id="PRO_5043288370" description="Peptidase MA-like domain-containing protein" evidence="4">
    <location>
        <begin position="21"/>
        <end position="732"/>
    </location>
</feature>
<keyword evidence="2 3" id="KW-0802">TPR repeat</keyword>
<dbReference type="PROSITE" id="PS50005">
    <property type="entry name" value="TPR"/>
    <property type="match status" value="1"/>
</dbReference>
<evidence type="ECO:0000256" key="1">
    <source>
        <dbReference type="ARBA" id="ARBA00022737"/>
    </source>
</evidence>
<protein>
    <recommendedName>
        <fullName evidence="5">Peptidase MA-like domain-containing protein</fullName>
    </recommendedName>
</protein>
<sequence>MRRLMLFLAPLLACTVVAQAAVPADCWSLRKHGHRAEAQSCFEGLTHGNDAYTRAEGFWGLEEWEQANGQFRLATQPVNSKAIYKVEWGMLLHERFNNPEAADLFHEALAKEPTNAQAYLGLAIVSADGFDGKASEYAEKAVVFDPKLAAAHELMAELALENDDRDAATAEADKAIALEDDALDAMAIHAAVELIDDRTPDAWFAKIAAINPHHGEGYALVAHQLEMHYRYEDAVTYYRKAVAADPRLWSAHSALGLDLMRLGKEDEPLKELELSYNNGHRDAATVNSLRLLDSYKNFETFRDDATILRLNKTEAELLRPYLQTELHTILATYDKKYRMKLPGPVQVEVYPNHEDFAVRTMGMPGLGALGVTFGEIIAMDSPSARRPGDFNWGATLWHEMSHVYILTATNHRVPRWFTEGLAVHEEGERSVEWGNRATPEVLIAIRDKRLLPIEKLDRGFVYPEYPSQLVVSYFQAGSVCDFVKEKWSEEKLLEMVHSYAKVQATTQVVQRDLGLTPEEFNRQYFAWIDKKYGAEAAHFDDWHEKMKTLVATSEQKQYDAVLAQGPAVLAMYPEYVGDANVYELMADADKAKGDTKAELAALIAYEHEGGQEPDALKRLAALEDASGQQAEAAATLERLNYIYPVNDEELHRRLGELLYAQKHYDGAIHEYAAVLASNPLDKAGAEFHLAQAYLAAGQRDKAQESVLAALEAAPGYRPAQKLLLELNQSPNK</sequence>
<dbReference type="InterPro" id="IPR051012">
    <property type="entry name" value="CellSynth/LPSAsmb/PSIAsmb"/>
</dbReference>
<keyword evidence="1" id="KW-0677">Repeat</keyword>
<gene>
    <name evidence="6" type="ORF">P4G45_08890</name>
    <name evidence="7" type="ORF">P8936_09340</name>
</gene>
<evidence type="ECO:0000256" key="2">
    <source>
        <dbReference type="ARBA" id="ARBA00022803"/>
    </source>
</evidence>
<dbReference type="Pfam" id="PF13485">
    <property type="entry name" value="Peptidase_MA_2"/>
    <property type="match status" value="1"/>
</dbReference>
<feature type="domain" description="Peptidase MA-like" evidence="5">
    <location>
        <begin position="341"/>
        <end position="528"/>
    </location>
</feature>
<dbReference type="InterPro" id="IPR019734">
    <property type="entry name" value="TPR_rpt"/>
</dbReference>
<dbReference type="InterPro" id="IPR011990">
    <property type="entry name" value="TPR-like_helical_dom_sf"/>
</dbReference>
<dbReference type="InterPro" id="IPR039568">
    <property type="entry name" value="Peptidase_MA-like_dom"/>
</dbReference>
<organism evidence="6">
    <name type="scientific">Edaphobacter paludis</name>
    <dbReference type="NCBI Taxonomy" id="3035702"/>
    <lineage>
        <taxon>Bacteria</taxon>
        <taxon>Pseudomonadati</taxon>
        <taxon>Acidobacteriota</taxon>
        <taxon>Terriglobia</taxon>
        <taxon>Terriglobales</taxon>
        <taxon>Acidobacteriaceae</taxon>
        <taxon>Edaphobacter</taxon>
    </lineage>
</organism>